<dbReference type="GO" id="GO:0051287">
    <property type="term" value="F:NAD binding"/>
    <property type="evidence" value="ECO:0007669"/>
    <property type="project" value="InterPro"/>
</dbReference>
<reference evidence="7 8" key="1">
    <citation type="submission" date="2017-08" db="EMBL/GenBank/DDBJ databases">
        <title>Infants hospitalized years apart are colonized by the same room-sourced microbial strains.</title>
        <authorList>
            <person name="Brooks B."/>
            <person name="Olm M.R."/>
            <person name="Firek B.A."/>
            <person name="Baker R."/>
            <person name="Thomas B.C."/>
            <person name="Morowitz M.J."/>
            <person name="Banfield J.F."/>
        </authorList>
    </citation>
    <scope>NUCLEOTIDE SEQUENCE [LARGE SCALE GENOMIC DNA]</scope>
    <source>
        <strain evidence="7">S2_003_000_R1_3</strain>
    </source>
</reference>
<sequence length="357" mass="37537">MTVSVAVAGATGYAGSEILRLLLSHPQYRAGAMTIGALTGASHAGQSVEALMPHLVELRGRTIEKTEPSRLAEYDIVFLALPHGHSAKIAQSLPDETLIIDCGADFRLADEKQWEAFYDSSYAGSWPYGIPEMPGHRKKIASTRRIAVPGCFPTGATLAGLPALTSKLITPEISIVSVTGVSGAGKKPSVSMLGSETMGSARAYKTGGKHRHTPEIIQNLQEACDEPVQVSFTPVLAPMQRGILTTASAPASEELVALTEKDPSAAQDAVKAAYRSFYSDEKFVVVLNGDQQPATQSVLGSNAVHIQAEYDVAAQRVVVTSAIDNLVKGTAGAAIQCMNLAQGWPEDSGLSINGVAP</sequence>
<dbReference type="InterPro" id="IPR050085">
    <property type="entry name" value="AGPR"/>
</dbReference>
<dbReference type="CDD" id="cd23934">
    <property type="entry name" value="AGPR_1_C"/>
    <property type="match status" value="1"/>
</dbReference>
<comment type="similarity">
    <text evidence="5">Belongs to the NAGSA dehydrogenase family. Type 1 subfamily.</text>
</comment>
<dbReference type="GO" id="GO:0003942">
    <property type="term" value="F:N-acetyl-gamma-glutamyl-phosphate reductase activity"/>
    <property type="evidence" value="ECO:0007669"/>
    <property type="project" value="UniProtKB-UniRule"/>
</dbReference>
<gene>
    <name evidence="5" type="primary">argC</name>
    <name evidence="7" type="ORF">DI525_04780</name>
</gene>
<feature type="active site" evidence="5">
    <location>
        <position position="151"/>
    </location>
</feature>
<evidence type="ECO:0000256" key="3">
    <source>
        <dbReference type="ARBA" id="ARBA00022857"/>
    </source>
</evidence>
<evidence type="ECO:0000259" key="6">
    <source>
        <dbReference type="SMART" id="SM00859"/>
    </source>
</evidence>
<proteinExistence type="inferred from homology"/>
<comment type="pathway">
    <text evidence="5">Amino-acid biosynthesis; L-arginine biosynthesis; N(2)-acetyl-L-ornithine from L-glutamate: step 3/4.</text>
</comment>
<dbReference type="UniPathway" id="UPA00068">
    <property type="reaction ID" value="UER00108"/>
</dbReference>
<evidence type="ECO:0000313" key="7">
    <source>
        <dbReference type="EMBL" id="PZR05334.1"/>
    </source>
</evidence>
<evidence type="ECO:0000256" key="2">
    <source>
        <dbReference type="ARBA" id="ARBA00022605"/>
    </source>
</evidence>
<keyword evidence="3 5" id="KW-0521">NADP</keyword>
<evidence type="ECO:0000256" key="5">
    <source>
        <dbReference type="HAMAP-Rule" id="MF_00150"/>
    </source>
</evidence>
<dbReference type="Proteomes" id="UP000249432">
    <property type="component" value="Unassembled WGS sequence"/>
</dbReference>
<dbReference type="NCBIfam" id="TIGR01850">
    <property type="entry name" value="argC"/>
    <property type="match status" value="1"/>
</dbReference>
<comment type="function">
    <text evidence="5">Catalyzes the NADPH-dependent reduction of N-acetyl-5-glutamyl phosphate to yield N-acetyl-L-glutamate 5-semialdehyde.</text>
</comment>
<comment type="subcellular location">
    <subcellularLocation>
        <location evidence="5">Cytoplasm</location>
    </subcellularLocation>
</comment>
<dbReference type="PANTHER" id="PTHR32338">
    <property type="entry name" value="N-ACETYL-GAMMA-GLUTAMYL-PHOSPHATE REDUCTASE, CHLOROPLASTIC-RELATED-RELATED"/>
    <property type="match status" value="1"/>
</dbReference>
<dbReference type="GO" id="GO:0005737">
    <property type="term" value="C:cytoplasm"/>
    <property type="evidence" value="ECO:0007669"/>
    <property type="project" value="UniProtKB-SubCell"/>
</dbReference>
<protein>
    <recommendedName>
        <fullName evidence="5">N-acetyl-gamma-glutamyl-phosphate reductase</fullName>
        <shortName evidence="5">AGPR</shortName>
        <ecNumber evidence="5">1.2.1.38</ecNumber>
    </recommendedName>
    <alternativeName>
        <fullName evidence="5">N-acetyl-glutamate semialdehyde dehydrogenase</fullName>
        <shortName evidence="5">NAGSA dehydrogenase</shortName>
    </alternativeName>
</protein>
<feature type="domain" description="Semialdehyde dehydrogenase NAD-binding" evidence="6">
    <location>
        <begin position="4"/>
        <end position="141"/>
    </location>
</feature>
<dbReference type="CDD" id="cd24148">
    <property type="entry name" value="AGPR_1_actinobacAGPR_like"/>
    <property type="match status" value="1"/>
</dbReference>
<organism evidence="7 8">
    <name type="scientific">Corynebacterium kroppenstedtii</name>
    <dbReference type="NCBI Taxonomy" id="161879"/>
    <lineage>
        <taxon>Bacteria</taxon>
        <taxon>Bacillati</taxon>
        <taxon>Actinomycetota</taxon>
        <taxon>Actinomycetes</taxon>
        <taxon>Mycobacteriales</taxon>
        <taxon>Corynebacteriaceae</taxon>
        <taxon>Corynebacterium</taxon>
    </lineage>
</organism>
<dbReference type="SUPFAM" id="SSF51735">
    <property type="entry name" value="NAD(P)-binding Rossmann-fold domains"/>
    <property type="match status" value="1"/>
</dbReference>
<dbReference type="InterPro" id="IPR000534">
    <property type="entry name" value="Semialdehyde_DH_NAD-bd"/>
</dbReference>
<keyword evidence="1 5" id="KW-0055">Arginine biosynthesis</keyword>
<dbReference type="InterPro" id="IPR036291">
    <property type="entry name" value="NAD(P)-bd_dom_sf"/>
</dbReference>
<comment type="caution">
    <text evidence="7">The sequence shown here is derived from an EMBL/GenBank/DDBJ whole genome shotgun (WGS) entry which is preliminary data.</text>
</comment>
<dbReference type="InterPro" id="IPR058924">
    <property type="entry name" value="AGPR_dimerisation_dom"/>
</dbReference>
<name>A0A2W5UQ36_9CORY</name>
<evidence type="ECO:0000313" key="8">
    <source>
        <dbReference type="Proteomes" id="UP000249432"/>
    </source>
</evidence>
<dbReference type="HAMAP" id="MF_00150">
    <property type="entry name" value="ArgC_type1"/>
    <property type="match status" value="1"/>
</dbReference>
<dbReference type="InterPro" id="IPR000706">
    <property type="entry name" value="AGPR_type-1"/>
</dbReference>
<evidence type="ECO:0000256" key="1">
    <source>
        <dbReference type="ARBA" id="ARBA00022571"/>
    </source>
</evidence>
<dbReference type="EMBL" id="QFRA01000007">
    <property type="protein sequence ID" value="PZR05334.1"/>
    <property type="molecule type" value="Genomic_DNA"/>
</dbReference>
<keyword evidence="5" id="KW-0963">Cytoplasm</keyword>
<dbReference type="Gene3D" id="3.30.360.10">
    <property type="entry name" value="Dihydrodipicolinate Reductase, domain 2"/>
    <property type="match status" value="1"/>
</dbReference>
<comment type="catalytic activity">
    <reaction evidence="5">
        <text>N-acetyl-L-glutamate 5-semialdehyde + phosphate + NADP(+) = N-acetyl-L-glutamyl 5-phosphate + NADPH + H(+)</text>
        <dbReference type="Rhea" id="RHEA:21588"/>
        <dbReference type="ChEBI" id="CHEBI:15378"/>
        <dbReference type="ChEBI" id="CHEBI:29123"/>
        <dbReference type="ChEBI" id="CHEBI:43474"/>
        <dbReference type="ChEBI" id="CHEBI:57783"/>
        <dbReference type="ChEBI" id="CHEBI:57936"/>
        <dbReference type="ChEBI" id="CHEBI:58349"/>
        <dbReference type="EC" id="1.2.1.38"/>
    </reaction>
</comment>
<evidence type="ECO:0000256" key="4">
    <source>
        <dbReference type="ARBA" id="ARBA00023002"/>
    </source>
</evidence>
<dbReference type="SUPFAM" id="SSF55347">
    <property type="entry name" value="Glyceraldehyde-3-phosphate dehydrogenase-like, C-terminal domain"/>
    <property type="match status" value="1"/>
</dbReference>
<dbReference type="RefSeq" id="WP_303734638.1">
    <property type="nucleotide sequence ID" value="NZ_CAKZHK010000008.1"/>
</dbReference>
<keyword evidence="4 5" id="KW-0560">Oxidoreductase</keyword>
<dbReference type="Pfam" id="PF22698">
    <property type="entry name" value="Semialdhyde_dhC_1"/>
    <property type="match status" value="1"/>
</dbReference>
<dbReference type="GO" id="GO:0006526">
    <property type="term" value="P:L-arginine biosynthetic process"/>
    <property type="evidence" value="ECO:0007669"/>
    <property type="project" value="UniProtKB-UniRule"/>
</dbReference>
<dbReference type="Gene3D" id="3.40.50.720">
    <property type="entry name" value="NAD(P)-binding Rossmann-like Domain"/>
    <property type="match status" value="1"/>
</dbReference>
<keyword evidence="2 5" id="KW-0028">Amino-acid biosynthesis</keyword>
<dbReference type="PANTHER" id="PTHR32338:SF10">
    <property type="entry name" value="N-ACETYL-GAMMA-GLUTAMYL-PHOSPHATE REDUCTASE, CHLOROPLASTIC-RELATED"/>
    <property type="match status" value="1"/>
</dbReference>
<dbReference type="Pfam" id="PF01118">
    <property type="entry name" value="Semialdhyde_dh"/>
    <property type="match status" value="1"/>
</dbReference>
<dbReference type="AlphaFoldDB" id="A0A2W5UQ36"/>
<dbReference type="SMART" id="SM00859">
    <property type="entry name" value="Semialdhyde_dh"/>
    <property type="match status" value="1"/>
</dbReference>
<dbReference type="GO" id="GO:0070401">
    <property type="term" value="F:NADP+ binding"/>
    <property type="evidence" value="ECO:0007669"/>
    <property type="project" value="InterPro"/>
</dbReference>
<accession>A0A2W5UQ36</accession>
<dbReference type="EC" id="1.2.1.38" evidence="5"/>